<evidence type="ECO:0000256" key="1">
    <source>
        <dbReference type="ARBA" id="ARBA00004651"/>
    </source>
</evidence>
<dbReference type="PROSITE" id="PS50929">
    <property type="entry name" value="ABC_TM1F"/>
    <property type="match status" value="2"/>
</dbReference>
<evidence type="ECO:0000313" key="15">
    <source>
        <dbReference type="EMBL" id="BCS20205.1"/>
    </source>
</evidence>
<reference evidence="15" key="2">
    <citation type="submission" date="2021-02" db="EMBL/GenBank/DDBJ databases">
        <title>Aspergillus puulaauensis MK2 genome sequence.</title>
        <authorList>
            <person name="Futagami T."/>
            <person name="Mori K."/>
            <person name="Kadooka C."/>
            <person name="Tanaka T."/>
        </authorList>
    </citation>
    <scope>NUCLEOTIDE SEQUENCE</scope>
    <source>
        <strain evidence="15">MK2</strain>
    </source>
</reference>
<dbReference type="Proteomes" id="UP000654913">
    <property type="component" value="Chromosome 2"/>
</dbReference>
<evidence type="ECO:0000256" key="7">
    <source>
        <dbReference type="ARBA" id="ARBA00022840"/>
    </source>
</evidence>
<accession>A0A7R7XF98</accession>
<dbReference type="GO" id="GO:0016887">
    <property type="term" value="F:ATP hydrolysis activity"/>
    <property type="evidence" value="ECO:0007669"/>
    <property type="project" value="InterPro"/>
</dbReference>
<feature type="transmembrane region" description="Helical" evidence="12">
    <location>
        <begin position="901"/>
        <end position="921"/>
    </location>
</feature>
<evidence type="ECO:0000313" key="16">
    <source>
        <dbReference type="Proteomes" id="UP000654913"/>
    </source>
</evidence>
<dbReference type="PROSITE" id="PS00211">
    <property type="entry name" value="ABC_TRANSPORTER_1"/>
    <property type="match status" value="2"/>
</dbReference>
<feature type="domain" description="ABC transmembrane type-1" evidence="14">
    <location>
        <begin position="118"/>
        <end position="408"/>
    </location>
</feature>
<dbReference type="Gene3D" id="3.40.50.300">
    <property type="entry name" value="P-loop containing nucleotide triphosphate hydrolases"/>
    <property type="match status" value="2"/>
</dbReference>
<feature type="compositionally biased region" description="Polar residues" evidence="11">
    <location>
        <begin position="40"/>
        <end position="50"/>
    </location>
</feature>
<evidence type="ECO:0000256" key="2">
    <source>
        <dbReference type="ARBA" id="ARBA00007577"/>
    </source>
</evidence>
<dbReference type="InterPro" id="IPR039421">
    <property type="entry name" value="Type_1_exporter"/>
</dbReference>
<evidence type="ECO:0000256" key="3">
    <source>
        <dbReference type="ARBA" id="ARBA00022448"/>
    </source>
</evidence>
<evidence type="ECO:0000256" key="10">
    <source>
        <dbReference type="ARBA" id="ARBA00023180"/>
    </source>
</evidence>
<dbReference type="GO" id="GO:0005743">
    <property type="term" value="C:mitochondrial inner membrane"/>
    <property type="evidence" value="ECO:0007669"/>
    <property type="project" value="TreeGrafter"/>
</dbReference>
<keyword evidence="5 12" id="KW-0812">Transmembrane</keyword>
<feature type="transmembrane region" description="Helical" evidence="12">
    <location>
        <begin position="166"/>
        <end position="189"/>
    </location>
</feature>
<dbReference type="FunFam" id="3.40.50.300:FF:000302">
    <property type="entry name" value="ATP-binding cassette subfamily B member 5"/>
    <property type="match status" value="1"/>
</dbReference>
<feature type="transmembrane region" description="Helical" evidence="12">
    <location>
        <begin position="379"/>
        <end position="399"/>
    </location>
</feature>
<feature type="transmembrane region" description="Helical" evidence="12">
    <location>
        <begin position="241"/>
        <end position="259"/>
    </location>
</feature>
<evidence type="ECO:0000256" key="8">
    <source>
        <dbReference type="ARBA" id="ARBA00022989"/>
    </source>
</evidence>
<reference evidence="15" key="1">
    <citation type="submission" date="2021-01" db="EMBL/GenBank/DDBJ databases">
        <authorList>
            <consortium name="Aspergillus puulaauensis MK2 genome sequencing consortium"/>
            <person name="Kazuki M."/>
            <person name="Futagami T."/>
        </authorList>
    </citation>
    <scope>NUCLEOTIDE SEQUENCE</scope>
    <source>
        <strain evidence="15">MK2</strain>
    </source>
</reference>
<dbReference type="InterPro" id="IPR036640">
    <property type="entry name" value="ABC1_TM_sf"/>
</dbReference>
<dbReference type="PROSITE" id="PS50893">
    <property type="entry name" value="ABC_TRANSPORTER_2"/>
    <property type="match status" value="2"/>
</dbReference>
<keyword evidence="3" id="KW-0813">Transport</keyword>
<evidence type="ECO:0000256" key="4">
    <source>
        <dbReference type="ARBA" id="ARBA00022475"/>
    </source>
</evidence>
<dbReference type="RefSeq" id="XP_041552399.1">
    <property type="nucleotide sequence ID" value="XM_041699301.1"/>
</dbReference>
<keyword evidence="6" id="KW-0547">Nucleotide-binding</keyword>
<feature type="transmembrane region" description="Helical" evidence="12">
    <location>
        <begin position="344"/>
        <end position="367"/>
    </location>
</feature>
<evidence type="ECO:0000259" key="13">
    <source>
        <dbReference type="PROSITE" id="PS50893"/>
    </source>
</evidence>
<dbReference type="CDD" id="cd18578">
    <property type="entry name" value="ABC_6TM_Pgp_ABCB1_D2_like"/>
    <property type="match status" value="1"/>
</dbReference>
<dbReference type="Pfam" id="PF00005">
    <property type="entry name" value="ABC_tran"/>
    <property type="match status" value="2"/>
</dbReference>
<dbReference type="InterPro" id="IPR003439">
    <property type="entry name" value="ABC_transporter-like_ATP-bd"/>
</dbReference>
<dbReference type="Pfam" id="PF00664">
    <property type="entry name" value="ABC_membrane"/>
    <property type="match status" value="2"/>
</dbReference>
<sequence length="1350" mass="147538">MSEPAKGPLPSEAATQPVQVPVPDEPSYTPVPSGDKRISNELSAQSSSTVAPAAKEQQQHPKTSSSNADPVDEMEALIAHLPKEEQQVLRSQLDELKANISFFGLWRYATKIDILIIVISAICAIAAGAALPLFTILFGSLATVFQKIMLFQISYGDFYHELTKNVLYFVYLGIGEFVTVYISTVGFIYTGEHATQKIREHYLESILRQNIGYFDKLGAGEVTTRITADTNLIQDGISEKVGLTLTAVSTFVTAFIIAYVKYWKLALICSSTIVALVLTMGGGSRFIIKYSKMSLESYGAGGTVAEEVISSIRNATAFGTQDKLAKQYESHLAEAEKWGTKNQVILGFMVGTMFGLMFSNYGLGFWMGSRFLVDGAVDVGDVLTVLMAILIGSFALGNVSPNAQAFTNAVAAASKIFGTIDRQSPLDPYSDEGKTLDNFEGNIELRNIKHIYPSRPEVTVMQDVSLEMHAGKTTALVGPSGSGKSTVVGLVERFYIPVRGTVLLDGHDIKDLNLRWLRQQISLVSQEPVLFGTTIYQNIRHGLIGTKFERESEDKIRELIEGAAKMANAHDFISALPEGYETNVGQRGFLLSGGQKQRIAIARAVVSDPKILLLDEATSALDTKSEGVVQAALERAAEGRTTIVIAHRLSTIKTAHNIVVLVDGKIAEQGTHDELVDREGPYRKLVEAQRINEEKEAATIDDEDMDGEDLTHEDMTRIKTAASGTSSLDEKPTTMDRTGTHKSISSAILSKRGPEPVKKYSLWTLVKFIASFNRPETLYMIIGLIFSFLAGGGQPTQAVLYAKAISTLALPSTQYDKLRSDANFWSLMFFVVGIVQFITQSTSGAAFAVCSERLVRRARSTAFRTILRQDISFFDREENSTGALTSFLSTETKHLSGVSGVTLGTILMTSTTLGAALIVSLSIGWKLALVCISVVPVLLGCGFYRFYMLAQFQSRSKLAYEGSANFACEATSSIRTVASLTREMDVWGMYHSQLDAQGRTSLISVLKSSLLYASSQALVFFCVALGFWYGGTLLGHHEYDMFRFFVCFSEVLFGAQSAGTVFSFAPDMGKAKNAATEFRRLFDRKPEIDNWSDEGEKLETAEGEIEFKNVHFRYPTRPEQPVLRGLNLTVKPGQYIALVGPSGCGKSTTIALLERFYDAVAGSILVDGKDISKLNINSYRSFLALVSQEPTLYQGTIKENILLGITEDDIAEELLVKACKDANIYDFIMSLPEGFNTVVGSKGGMLSGGQKQRVAIARALLRDPKILLLDEATSALDSESEKVVQAALDAAARGRTTIAVAHRLSTIQKADVIYVFDQGKIVESGTHTELVHKKGRYYELVNLQSLGKGH</sequence>
<dbReference type="FunFam" id="1.20.1560.10:FF:000102">
    <property type="entry name" value="ABC multidrug transporter Mdr1"/>
    <property type="match status" value="1"/>
</dbReference>
<feature type="transmembrane region" description="Helical" evidence="12">
    <location>
        <begin position="822"/>
        <end position="850"/>
    </location>
</feature>
<feature type="domain" description="ABC transporter" evidence="13">
    <location>
        <begin position="443"/>
        <end position="688"/>
    </location>
</feature>
<feature type="region of interest" description="Disordered" evidence="11">
    <location>
        <begin position="1"/>
        <end position="69"/>
    </location>
</feature>
<protein>
    <submittedName>
        <fullName evidence="15">GTPase-activating protein</fullName>
    </submittedName>
</protein>
<feature type="transmembrane region" description="Helical" evidence="12">
    <location>
        <begin position="265"/>
        <end position="288"/>
    </location>
</feature>
<proteinExistence type="inferred from homology"/>
<evidence type="ECO:0000256" key="12">
    <source>
        <dbReference type="SAM" id="Phobius"/>
    </source>
</evidence>
<dbReference type="GO" id="GO:0015421">
    <property type="term" value="F:ABC-type oligopeptide transporter activity"/>
    <property type="evidence" value="ECO:0007669"/>
    <property type="project" value="TreeGrafter"/>
</dbReference>
<feature type="domain" description="ABC transmembrane type-1" evidence="14">
    <location>
        <begin position="781"/>
        <end position="1070"/>
    </location>
</feature>
<evidence type="ECO:0000256" key="11">
    <source>
        <dbReference type="SAM" id="MobiDB-lite"/>
    </source>
</evidence>
<keyword evidence="4" id="KW-1003">Cell membrane</keyword>
<name>A0A7R7XF98_9EURO</name>
<keyword evidence="8 12" id="KW-1133">Transmembrane helix</keyword>
<evidence type="ECO:0000256" key="6">
    <source>
        <dbReference type="ARBA" id="ARBA00022741"/>
    </source>
</evidence>
<comment type="similarity">
    <text evidence="2">Belongs to the ABC transporter superfamily. ABCB family. Multidrug resistance exporter (TC 3.A.1.201) subfamily.</text>
</comment>
<gene>
    <name evidence="15" type="primary">MDR1</name>
    <name evidence="15" type="ORF">APUU_20637A</name>
</gene>
<keyword evidence="7" id="KW-0067">ATP-binding</keyword>
<dbReference type="SMR" id="A0A7R7XF98"/>
<dbReference type="InterPro" id="IPR003593">
    <property type="entry name" value="AAA+_ATPase"/>
</dbReference>
<dbReference type="CDD" id="cd03249">
    <property type="entry name" value="ABC_MTABC3_MDL1_MDL2"/>
    <property type="match status" value="2"/>
</dbReference>
<dbReference type="FunFam" id="3.40.50.300:FF:000251">
    <property type="entry name" value="ABC transporter B family member 19"/>
    <property type="match status" value="1"/>
</dbReference>
<keyword evidence="10" id="KW-0325">Glycoprotein</keyword>
<dbReference type="InterPro" id="IPR017871">
    <property type="entry name" value="ABC_transporter-like_CS"/>
</dbReference>
<dbReference type="FunFam" id="1.20.1560.10:FF:000009">
    <property type="entry name" value="ABC transporter B family member 1"/>
    <property type="match status" value="1"/>
</dbReference>
<dbReference type="KEGG" id="apuu:APUU_20637A"/>
<feature type="transmembrane region" description="Helical" evidence="12">
    <location>
        <begin position="927"/>
        <end position="947"/>
    </location>
</feature>
<dbReference type="PANTHER" id="PTHR43394:SF27">
    <property type="entry name" value="ATP-DEPENDENT TRANSLOCASE ABCB1-LIKE"/>
    <property type="match status" value="1"/>
</dbReference>
<dbReference type="InterPro" id="IPR011527">
    <property type="entry name" value="ABC1_TM_dom"/>
</dbReference>
<evidence type="ECO:0000256" key="5">
    <source>
        <dbReference type="ARBA" id="ARBA00022692"/>
    </source>
</evidence>
<dbReference type="EMBL" id="AP024444">
    <property type="protein sequence ID" value="BCS20205.1"/>
    <property type="molecule type" value="Genomic_DNA"/>
</dbReference>
<organism evidence="15 16">
    <name type="scientific">Aspergillus puulaauensis</name>
    <dbReference type="NCBI Taxonomy" id="1220207"/>
    <lineage>
        <taxon>Eukaryota</taxon>
        <taxon>Fungi</taxon>
        <taxon>Dikarya</taxon>
        <taxon>Ascomycota</taxon>
        <taxon>Pezizomycotina</taxon>
        <taxon>Eurotiomycetes</taxon>
        <taxon>Eurotiomycetidae</taxon>
        <taxon>Eurotiales</taxon>
        <taxon>Aspergillaceae</taxon>
        <taxon>Aspergillus</taxon>
    </lineage>
</organism>
<dbReference type="GO" id="GO:0090374">
    <property type="term" value="P:oligopeptide export from mitochondrion"/>
    <property type="evidence" value="ECO:0007669"/>
    <property type="project" value="TreeGrafter"/>
</dbReference>
<dbReference type="PANTHER" id="PTHR43394">
    <property type="entry name" value="ATP-DEPENDENT PERMEASE MDL1, MITOCHONDRIAL"/>
    <property type="match status" value="1"/>
</dbReference>
<dbReference type="CDD" id="cd18577">
    <property type="entry name" value="ABC_6TM_Pgp_ABCB1_D1_like"/>
    <property type="match status" value="1"/>
</dbReference>
<feature type="compositionally biased region" description="Polar residues" evidence="11">
    <location>
        <begin position="735"/>
        <end position="747"/>
    </location>
</feature>
<feature type="region of interest" description="Disordered" evidence="11">
    <location>
        <begin position="718"/>
        <end position="747"/>
    </location>
</feature>
<dbReference type="Gene3D" id="1.20.1560.10">
    <property type="entry name" value="ABC transporter type 1, transmembrane domain"/>
    <property type="match status" value="1"/>
</dbReference>
<comment type="subcellular location">
    <subcellularLocation>
        <location evidence="1">Cell membrane</location>
        <topology evidence="1">Multi-pass membrane protein</topology>
    </subcellularLocation>
</comment>
<dbReference type="SMART" id="SM00382">
    <property type="entry name" value="AAA"/>
    <property type="match status" value="2"/>
</dbReference>
<dbReference type="InterPro" id="IPR027417">
    <property type="entry name" value="P-loop_NTPase"/>
</dbReference>
<keyword evidence="16" id="KW-1185">Reference proteome</keyword>
<dbReference type="GO" id="GO:0005524">
    <property type="term" value="F:ATP binding"/>
    <property type="evidence" value="ECO:0007669"/>
    <property type="project" value="UniProtKB-KW"/>
</dbReference>
<feature type="transmembrane region" description="Helical" evidence="12">
    <location>
        <begin position="1009"/>
        <end position="1029"/>
    </location>
</feature>
<dbReference type="OrthoDB" id="6500128at2759"/>
<dbReference type="SUPFAM" id="SSF90123">
    <property type="entry name" value="ABC transporter transmembrane region"/>
    <property type="match status" value="2"/>
</dbReference>
<evidence type="ECO:0000259" key="14">
    <source>
        <dbReference type="PROSITE" id="PS50929"/>
    </source>
</evidence>
<dbReference type="GO" id="GO:0005886">
    <property type="term" value="C:plasma membrane"/>
    <property type="evidence" value="ECO:0007669"/>
    <property type="project" value="UniProtKB-SubCell"/>
</dbReference>
<dbReference type="GeneID" id="64970210"/>
<feature type="transmembrane region" description="Helical" evidence="12">
    <location>
        <begin position="114"/>
        <end position="146"/>
    </location>
</feature>
<feature type="domain" description="ABC transporter" evidence="13">
    <location>
        <begin position="1105"/>
        <end position="1343"/>
    </location>
</feature>
<keyword evidence="9 12" id="KW-0472">Membrane</keyword>
<dbReference type="SUPFAM" id="SSF52540">
    <property type="entry name" value="P-loop containing nucleoside triphosphate hydrolases"/>
    <property type="match status" value="2"/>
</dbReference>
<evidence type="ECO:0000256" key="9">
    <source>
        <dbReference type="ARBA" id="ARBA00023136"/>
    </source>
</evidence>
<feature type="transmembrane region" description="Helical" evidence="12">
    <location>
        <begin position="777"/>
        <end position="802"/>
    </location>
</feature>